<evidence type="ECO:0000313" key="4">
    <source>
        <dbReference type="Proteomes" id="UP000094112"/>
    </source>
</evidence>
<dbReference type="GO" id="GO:0005739">
    <property type="term" value="C:mitochondrion"/>
    <property type="evidence" value="ECO:0007669"/>
    <property type="project" value="TreeGrafter"/>
</dbReference>
<keyword evidence="4" id="KW-1185">Reference proteome</keyword>
<accession>A0A1E3NYQ5</accession>
<dbReference type="Gene3D" id="3.60.110.10">
    <property type="entry name" value="Carbon-nitrogen hydrolase"/>
    <property type="match status" value="1"/>
</dbReference>
<protein>
    <recommendedName>
        <fullName evidence="2">CN hydrolase domain-containing protein</fullName>
    </recommendedName>
</protein>
<dbReference type="Pfam" id="PF00795">
    <property type="entry name" value="CN_hydrolase"/>
    <property type="match status" value="1"/>
</dbReference>
<evidence type="ECO:0000313" key="3">
    <source>
        <dbReference type="EMBL" id="ODQ58341.1"/>
    </source>
</evidence>
<dbReference type="GO" id="GO:0050152">
    <property type="term" value="F:omega-amidase activity"/>
    <property type="evidence" value="ECO:0007669"/>
    <property type="project" value="TreeGrafter"/>
</dbReference>
<dbReference type="EMBL" id="KV454212">
    <property type="protein sequence ID" value="ODQ58341.1"/>
    <property type="molecule type" value="Genomic_DNA"/>
</dbReference>
<dbReference type="STRING" id="683960.A0A1E3NYQ5"/>
<dbReference type="InterPro" id="IPR045254">
    <property type="entry name" value="Nit1/2_C-N_Hydrolase"/>
</dbReference>
<dbReference type="SUPFAM" id="SSF56317">
    <property type="entry name" value="Carbon-nitrogen hydrolase"/>
    <property type="match status" value="1"/>
</dbReference>
<feature type="domain" description="CN hydrolase" evidence="2">
    <location>
        <begin position="13"/>
        <end position="267"/>
    </location>
</feature>
<dbReference type="GeneID" id="30202317"/>
<dbReference type="OrthoDB" id="10250282at2759"/>
<evidence type="ECO:0000259" key="2">
    <source>
        <dbReference type="PROSITE" id="PS50263"/>
    </source>
</evidence>
<dbReference type="RefSeq" id="XP_019037548.1">
    <property type="nucleotide sequence ID" value="XM_019185071.1"/>
</dbReference>
<dbReference type="AlphaFoldDB" id="A0A1E3NYQ5"/>
<reference evidence="3 4" key="1">
    <citation type="journal article" date="2016" name="Proc. Natl. Acad. Sci. U.S.A.">
        <title>Comparative genomics of biotechnologically important yeasts.</title>
        <authorList>
            <person name="Riley R."/>
            <person name="Haridas S."/>
            <person name="Wolfe K.H."/>
            <person name="Lopes M.R."/>
            <person name="Hittinger C.T."/>
            <person name="Goeker M."/>
            <person name="Salamov A.A."/>
            <person name="Wisecaver J.H."/>
            <person name="Long T.M."/>
            <person name="Calvey C.H."/>
            <person name="Aerts A.L."/>
            <person name="Barry K.W."/>
            <person name="Choi C."/>
            <person name="Clum A."/>
            <person name="Coughlan A.Y."/>
            <person name="Deshpande S."/>
            <person name="Douglass A.P."/>
            <person name="Hanson S.J."/>
            <person name="Klenk H.-P."/>
            <person name="LaButti K.M."/>
            <person name="Lapidus A."/>
            <person name="Lindquist E.A."/>
            <person name="Lipzen A.M."/>
            <person name="Meier-Kolthoff J.P."/>
            <person name="Ohm R.A."/>
            <person name="Otillar R.P."/>
            <person name="Pangilinan J.L."/>
            <person name="Peng Y."/>
            <person name="Rokas A."/>
            <person name="Rosa C.A."/>
            <person name="Scheuner C."/>
            <person name="Sibirny A.A."/>
            <person name="Slot J.C."/>
            <person name="Stielow J.B."/>
            <person name="Sun H."/>
            <person name="Kurtzman C.P."/>
            <person name="Blackwell M."/>
            <person name="Grigoriev I.V."/>
            <person name="Jeffries T.W."/>
        </authorList>
    </citation>
    <scope>NUCLEOTIDE SEQUENCE [LARGE SCALE GENOMIC DNA]</scope>
    <source>
        <strain evidence="4">ATCC 58044 / CBS 1984 / NCYC 433 / NRRL Y-366-8</strain>
    </source>
</reference>
<proteinExistence type="predicted"/>
<dbReference type="PANTHER" id="PTHR23088:SF30">
    <property type="entry name" value="OMEGA-AMIDASE NIT2"/>
    <property type="match status" value="1"/>
</dbReference>
<keyword evidence="1" id="KW-0378">Hydrolase</keyword>
<gene>
    <name evidence="3" type="ORF">WICANDRAFT_80486</name>
</gene>
<sequence>MTVQSLSPLAQPLKIACCQLMGSTNKLKNLENAKKHIIEAASNDAKLIILPECFNAPYAVDKFEEYAEEIPNGETTKFLSSLAKELSIFLVGGSIPELAFDESGNKRIYNTSVTFNPRGEIIGKHRKVHLFDMCIPNGIQFKESDSLTAGNKATVFELEGYGTVGEAICYDIRFPELFSIACRPPNNAFAMIVPAAFNMSTGPLHWHILAQARAIDNECFVIMCSPARDTVSGGYVAYGRSMIIDPMGKILCEAGEGEEIVYAEIDSSVQDMMKAGIPLEQHRRFDVYQDTSIGAKVSDI</sequence>
<name>A0A1E3NYQ5_WICAA</name>
<evidence type="ECO:0000256" key="1">
    <source>
        <dbReference type="ARBA" id="ARBA00022801"/>
    </source>
</evidence>
<dbReference type="CDD" id="cd07572">
    <property type="entry name" value="nit"/>
    <property type="match status" value="1"/>
</dbReference>
<organism evidence="3 4">
    <name type="scientific">Wickerhamomyces anomalus (strain ATCC 58044 / CBS 1984 / NCYC 433 / NRRL Y-366-8)</name>
    <name type="common">Yeast</name>
    <name type="synonym">Hansenula anomala</name>
    <dbReference type="NCBI Taxonomy" id="683960"/>
    <lineage>
        <taxon>Eukaryota</taxon>
        <taxon>Fungi</taxon>
        <taxon>Dikarya</taxon>
        <taxon>Ascomycota</taxon>
        <taxon>Saccharomycotina</taxon>
        <taxon>Saccharomycetes</taxon>
        <taxon>Phaffomycetales</taxon>
        <taxon>Wickerhamomycetaceae</taxon>
        <taxon>Wickerhamomyces</taxon>
    </lineage>
</organism>
<dbReference type="GO" id="GO:0006107">
    <property type="term" value="P:oxaloacetate metabolic process"/>
    <property type="evidence" value="ECO:0007669"/>
    <property type="project" value="TreeGrafter"/>
</dbReference>
<dbReference type="GO" id="GO:0006541">
    <property type="term" value="P:glutamine metabolic process"/>
    <property type="evidence" value="ECO:0007669"/>
    <property type="project" value="TreeGrafter"/>
</dbReference>
<dbReference type="InterPro" id="IPR003010">
    <property type="entry name" value="C-N_Hydrolase"/>
</dbReference>
<dbReference type="GO" id="GO:0006528">
    <property type="term" value="P:asparagine metabolic process"/>
    <property type="evidence" value="ECO:0007669"/>
    <property type="project" value="TreeGrafter"/>
</dbReference>
<dbReference type="Proteomes" id="UP000094112">
    <property type="component" value="Unassembled WGS sequence"/>
</dbReference>
<dbReference type="InterPro" id="IPR036526">
    <property type="entry name" value="C-N_Hydrolase_sf"/>
</dbReference>
<dbReference type="PANTHER" id="PTHR23088">
    <property type="entry name" value="NITRILASE-RELATED"/>
    <property type="match status" value="1"/>
</dbReference>
<dbReference type="PROSITE" id="PS50263">
    <property type="entry name" value="CN_HYDROLASE"/>
    <property type="match status" value="1"/>
</dbReference>